<dbReference type="RefSeq" id="WP_377466279.1">
    <property type="nucleotide sequence ID" value="NZ_JBHUOP010000003.1"/>
</dbReference>
<protein>
    <submittedName>
        <fullName evidence="5">1-acyl-sn-glycerol-3-phosphate acyltransferase</fullName>
    </submittedName>
</protein>
<feature type="compositionally biased region" description="Basic and acidic residues" evidence="3">
    <location>
        <begin position="177"/>
        <end position="199"/>
    </location>
</feature>
<dbReference type="GO" id="GO:0016746">
    <property type="term" value="F:acyltransferase activity"/>
    <property type="evidence" value="ECO:0007669"/>
    <property type="project" value="UniProtKB-KW"/>
</dbReference>
<dbReference type="PANTHER" id="PTHR10434:SF9">
    <property type="entry name" value="PHOSPHOLIPID_GLYCEROL ACYLTRANSFERASE DOMAIN-CONTAINING PROTEIN"/>
    <property type="match status" value="1"/>
</dbReference>
<dbReference type="InterPro" id="IPR002123">
    <property type="entry name" value="Plipid/glycerol_acylTrfase"/>
</dbReference>
<keyword evidence="6" id="KW-1185">Reference proteome</keyword>
<organism evidence="5 6">
    <name type="scientific">Populibacterium corticicola</name>
    <dbReference type="NCBI Taxonomy" id="1812826"/>
    <lineage>
        <taxon>Bacteria</taxon>
        <taxon>Bacillati</taxon>
        <taxon>Actinomycetota</taxon>
        <taxon>Actinomycetes</taxon>
        <taxon>Micrococcales</taxon>
        <taxon>Jonesiaceae</taxon>
        <taxon>Populibacterium</taxon>
    </lineage>
</organism>
<name>A0ABW5XFB6_9MICO</name>
<evidence type="ECO:0000259" key="4">
    <source>
        <dbReference type="SMART" id="SM00563"/>
    </source>
</evidence>
<dbReference type="Pfam" id="PF01553">
    <property type="entry name" value="Acyltransferase"/>
    <property type="match status" value="1"/>
</dbReference>
<evidence type="ECO:0000256" key="3">
    <source>
        <dbReference type="SAM" id="MobiDB-lite"/>
    </source>
</evidence>
<dbReference type="EMBL" id="JBHUOP010000003">
    <property type="protein sequence ID" value="MFD2840439.1"/>
    <property type="molecule type" value="Genomic_DNA"/>
</dbReference>
<gene>
    <name evidence="5" type="ORF">ACFSYH_07610</name>
</gene>
<reference evidence="6" key="1">
    <citation type="journal article" date="2019" name="Int. J. Syst. Evol. Microbiol.">
        <title>The Global Catalogue of Microorganisms (GCM) 10K type strain sequencing project: providing services to taxonomists for standard genome sequencing and annotation.</title>
        <authorList>
            <consortium name="The Broad Institute Genomics Platform"/>
            <consortium name="The Broad Institute Genome Sequencing Center for Infectious Disease"/>
            <person name="Wu L."/>
            <person name="Ma J."/>
        </authorList>
    </citation>
    <scope>NUCLEOTIDE SEQUENCE [LARGE SCALE GENOMIC DNA]</scope>
    <source>
        <strain evidence="6">KCTC 33576</strain>
    </source>
</reference>
<keyword evidence="2 5" id="KW-0012">Acyltransferase</keyword>
<evidence type="ECO:0000313" key="6">
    <source>
        <dbReference type="Proteomes" id="UP001597391"/>
    </source>
</evidence>
<evidence type="ECO:0000256" key="2">
    <source>
        <dbReference type="ARBA" id="ARBA00023315"/>
    </source>
</evidence>
<dbReference type="SUPFAM" id="SSF69593">
    <property type="entry name" value="Glycerol-3-phosphate (1)-acyltransferase"/>
    <property type="match status" value="1"/>
</dbReference>
<feature type="domain" description="Phospholipid/glycerol acyltransferase" evidence="4">
    <location>
        <begin position="33"/>
        <end position="142"/>
    </location>
</feature>
<evidence type="ECO:0000313" key="5">
    <source>
        <dbReference type="EMBL" id="MFD2840439.1"/>
    </source>
</evidence>
<comment type="caution">
    <text evidence="5">The sequence shown here is derived from an EMBL/GenBank/DDBJ whole genome shotgun (WGS) entry which is preliminary data.</text>
</comment>
<feature type="region of interest" description="Disordered" evidence="3">
    <location>
        <begin position="177"/>
        <end position="207"/>
    </location>
</feature>
<keyword evidence="1" id="KW-0808">Transferase</keyword>
<dbReference type="Proteomes" id="UP001597391">
    <property type="component" value="Unassembled WGS sequence"/>
</dbReference>
<proteinExistence type="predicted"/>
<dbReference type="PANTHER" id="PTHR10434">
    <property type="entry name" value="1-ACYL-SN-GLYCEROL-3-PHOSPHATE ACYLTRANSFERASE"/>
    <property type="match status" value="1"/>
</dbReference>
<accession>A0ABW5XFB6</accession>
<dbReference type="SMART" id="SM00563">
    <property type="entry name" value="PlsC"/>
    <property type="match status" value="1"/>
</dbReference>
<sequence length="207" mass="23155">MSGFKRSVARLGFKLFRWNHVSTVAPEKGQPSILIGAPHTSNWDFIMMLGIAWELGIDFRFLGKDSLFKFPLGPLMRALGGIPVDRKRPFGLVEKLVAAAEANDEFTLVVTPEGTRGSGKYWKSGFYRIATQTGIPVTLGYVDRESRTCGLGVTFTPTGNVHEDMDFVRDFYKDKSGYRPQFRTEPRLREEDRAPKISDDSPASSDA</sequence>
<evidence type="ECO:0000256" key="1">
    <source>
        <dbReference type="ARBA" id="ARBA00022679"/>
    </source>
</evidence>